<evidence type="ECO:0008006" key="5">
    <source>
        <dbReference type="Google" id="ProtNLM"/>
    </source>
</evidence>
<dbReference type="Proteomes" id="UP000664795">
    <property type="component" value="Unassembled WGS sequence"/>
</dbReference>
<dbReference type="AlphaFoldDB" id="A0A939G7C3"/>
<name>A0A939G7C3_9BACT</name>
<dbReference type="RefSeq" id="WP_207337726.1">
    <property type="nucleotide sequence ID" value="NZ_JAFMYU010000022.1"/>
</dbReference>
<sequence>MRIFFIIILLATLVSSCQKAPDYSGIWVSSDDPYRFEITKVNEKVYNLKYFEPKSGTIESKASGEYELDTKDNSIVHISPLVPSKDGGFDKNGIPLPPTPPEPPKEFRLKLSDDGRLYSGNSFYTKQ</sequence>
<accession>A0A939G7C3</accession>
<keyword evidence="4" id="KW-1185">Reference proteome</keyword>
<dbReference type="PROSITE" id="PS51257">
    <property type="entry name" value="PROKAR_LIPOPROTEIN"/>
    <property type="match status" value="1"/>
</dbReference>
<gene>
    <name evidence="3" type="ORF">J2I48_22330</name>
</gene>
<reference evidence="3 4" key="1">
    <citation type="submission" date="2021-03" db="EMBL/GenBank/DDBJ databases">
        <title>Fibrella sp. HMF5036 genome sequencing and assembly.</title>
        <authorList>
            <person name="Kang H."/>
            <person name="Kim H."/>
            <person name="Bae S."/>
            <person name="Joh K."/>
        </authorList>
    </citation>
    <scope>NUCLEOTIDE SEQUENCE [LARGE SCALE GENOMIC DNA]</scope>
    <source>
        <strain evidence="3 4">HMF5036</strain>
    </source>
</reference>
<evidence type="ECO:0000256" key="1">
    <source>
        <dbReference type="SAM" id="MobiDB-lite"/>
    </source>
</evidence>
<proteinExistence type="predicted"/>
<evidence type="ECO:0000313" key="4">
    <source>
        <dbReference type="Proteomes" id="UP000664795"/>
    </source>
</evidence>
<keyword evidence="2" id="KW-0732">Signal</keyword>
<organism evidence="3 4">
    <name type="scientific">Fibrella aquatilis</name>
    <dbReference type="NCBI Taxonomy" id="2817059"/>
    <lineage>
        <taxon>Bacteria</taxon>
        <taxon>Pseudomonadati</taxon>
        <taxon>Bacteroidota</taxon>
        <taxon>Cytophagia</taxon>
        <taxon>Cytophagales</taxon>
        <taxon>Spirosomataceae</taxon>
        <taxon>Fibrella</taxon>
    </lineage>
</organism>
<feature type="signal peptide" evidence="2">
    <location>
        <begin position="1"/>
        <end position="20"/>
    </location>
</feature>
<feature type="chain" id="PRO_5037774067" description="Lipoprotein" evidence="2">
    <location>
        <begin position="21"/>
        <end position="127"/>
    </location>
</feature>
<feature type="compositionally biased region" description="Basic and acidic residues" evidence="1">
    <location>
        <begin position="103"/>
        <end position="116"/>
    </location>
</feature>
<feature type="region of interest" description="Disordered" evidence="1">
    <location>
        <begin position="82"/>
        <end position="127"/>
    </location>
</feature>
<comment type="caution">
    <text evidence="3">The sequence shown here is derived from an EMBL/GenBank/DDBJ whole genome shotgun (WGS) entry which is preliminary data.</text>
</comment>
<protein>
    <recommendedName>
        <fullName evidence="5">Lipoprotein</fullName>
    </recommendedName>
</protein>
<dbReference type="EMBL" id="JAFMYU010000022">
    <property type="protein sequence ID" value="MBO0933762.1"/>
    <property type="molecule type" value="Genomic_DNA"/>
</dbReference>
<evidence type="ECO:0000256" key="2">
    <source>
        <dbReference type="SAM" id="SignalP"/>
    </source>
</evidence>
<evidence type="ECO:0000313" key="3">
    <source>
        <dbReference type="EMBL" id="MBO0933762.1"/>
    </source>
</evidence>